<dbReference type="InterPro" id="IPR010384">
    <property type="entry name" value="MtfA_fam"/>
</dbReference>
<dbReference type="Proteomes" id="UP000218765">
    <property type="component" value="Chromosome"/>
</dbReference>
<dbReference type="GO" id="GO:0008237">
    <property type="term" value="F:metallopeptidase activity"/>
    <property type="evidence" value="ECO:0007669"/>
    <property type="project" value="InterPro"/>
</dbReference>
<dbReference type="OrthoDB" id="9786424at2"/>
<dbReference type="GO" id="GO:0004177">
    <property type="term" value="F:aminopeptidase activity"/>
    <property type="evidence" value="ECO:0007669"/>
    <property type="project" value="TreeGrafter"/>
</dbReference>
<evidence type="ECO:0000313" key="1">
    <source>
        <dbReference type="EMBL" id="BAZ94636.1"/>
    </source>
</evidence>
<evidence type="ECO:0000313" key="2">
    <source>
        <dbReference type="Proteomes" id="UP000218765"/>
    </source>
</evidence>
<dbReference type="AlphaFoldDB" id="A0A1Z4VSM7"/>
<protein>
    <recommendedName>
        <fullName evidence="3">Zinc-dependent peptidase</fullName>
    </recommendedName>
</protein>
<organism evidence="1 2">
    <name type="scientific">Thiohalobacter thiocyanaticus</name>
    <dbReference type="NCBI Taxonomy" id="585455"/>
    <lineage>
        <taxon>Bacteria</taxon>
        <taxon>Pseudomonadati</taxon>
        <taxon>Pseudomonadota</taxon>
        <taxon>Gammaproteobacteria</taxon>
        <taxon>Thiohalobacterales</taxon>
        <taxon>Thiohalobacteraceae</taxon>
        <taxon>Thiohalobacter</taxon>
    </lineage>
</organism>
<dbReference type="Gene3D" id="3.40.390.10">
    <property type="entry name" value="Collagenase (Catalytic Domain)"/>
    <property type="match status" value="1"/>
</dbReference>
<dbReference type="GO" id="GO:0005829">
    <property type="term" value="C:cytosol"/>
    <property type="evidence" value="ECO:0007669"/>
    <property type="project" value="TreeGrafter"/>
</dbReference>
<gene>
    <name evidence="1" type="ORF">FOKN1_2262</name>
</gene>
<evidence type="ECO:0008006" key="3">
    <source>
        <dbReference type="Google" id="ProtNLM"/>
    </source>
</evidence>
<dbReference type="Gene3D" id="1.10.472.150">
    <property type="entry name" value="Glucose-regulated metallo-peptidase M90, N-terminal domain"/>
    <property type="match status" value="1"/>
</dbReference>
<dbReference type="SUPFAM" id="SSF55486">
    <property type="entry name" value="Metalloproteases ('zincins'), catalytic domain"/>
    <property type="match status" value="1"/>
</dbReference>
<dbReference type="InterPro" id="IPR042252">
    <property type="entry name" value="MtfA_N"/>
</dbReference>
<dbReference type="FunFam" id="3.40.390.10:FF:000012">
    <property type="entry name" value="Protein MtfA"/>
    <property type="match status" value="1"/>
</dbReference>
<dbReference type="CDD" id="cd20169">
    <property type="entry name" value="Peptidase_M90_mtfA"/>
    <property type="match status" value="1"/>
</dbReference>
<name>A0A1Z4VSM7_9GAMM</name>
<dbReference type="EMBL" id="AP018052">
    <property type="protein sequence ID" value="BAZ94636.1"/>
    <property type="molecule type" value="Genomic_DNA"/>
</dbReference>
<keyword evidence="2" id="KW-1185">Reference proteome</keyword>
<dbReference type="KEGG" id="ttc:FOKN1_2262"/>
<dbReference type="PANTHER" id="PTHR30164">
    <property type="entry name" value="MTFA PEPTIDASE"/>
    <property type="match status" value="1"/>
</dbReference>
<sequence>MLQQLKSWRRRRVLRRHAIADPLWDELAAALPVLQGLDAGERERLRELTTLFLHDKEFYGARGFEVTPAMALHVAVQACLLILNLELDLYRDWSTVILYPDTFVAPREETDEAGLVHSSRHELAGESWDGGPVVLSWADAAPGASPHGPGTNVVIHEFAHKLDMRTGSANGLPPLHRGMAVEAWSEIFTAAFEQLLRQVGQGRETLVDPYAAEDPAEFFAVASEYFFEAPAVLRHEFPQVYRQLALYYRQDPALRAEPPEGAA</sequence>
<dbReference type="InterPro" id="IPR024079">
    <property type="entry name" value="MetalloPept_cat_dom_sf"/>
</dbReference>
<accession>A0A1Z4VSM7</accession>
<dbReference type="PANTHER" id="PTHR30164:SF2">
    <property type="entry name" value="PROTEIN MTFA"/>
    <property type="match status" value="1"/>
</dbReference>
<dbReference type="Pfam" id="PF06167">
    <property type="entry name" value="Peptidase_M90"/>
    <property type="match status" value="1"/>
</dbReference>
<proteinExistence type="predicted"/>
<reference evidence="1 2" key="1">
    <citation type="submission" date="2017-05" db="EMBL/GenBank/DDBJ databases">
        <title>Thiocyanate degradation by Thiohalobacter thiocyanaticus FOKN1.</title>
        <authorList>
            <person name="Oshiki M."/>
            <person name="Fukushima T."/>
            <person name="Kawano S."/>
            <person name="Nakagawa J."/>
        </authorList>
    </citation>
    <scope>NUCLEOTIDE SEQUENCE [LARGE SCALE GENOMIC DNA]</scope>
    <source>
        <strain evidence="1 2">FOKN1</strain>
    </source>
</reference>